<accession>A0ABW7LWM2</accession>
<comment type="caution">
    <text evidence="1">The sequence shown here is derived from an EMBL/GenBank/DDBJ whole genome shotgun (WGS) entry which is preliminary data.</text>
</comment>
<proteinExistence type="predicted"/>
<sequence>MGSAAEWIANKITEGNELELIERLAGDRLVVKAPGWEAFQVAVLGVREVITLDHVEPLFQGTDNPYFVLNIPSSALWRGDAMMMIHDAPAAFGTLGDLGKAARLECPFLYRDKQWSFFYDGISQHSNVREVKPLYDRVFEAHRRHGAPLTIAMVDAYNMSAEDIRAARTRYKHFDIAVKMTSYGSVTSAASQAAASFGAEALMYGDLLRRLAK</sequence>
<organism evidence="1 2">
    <name type="scientific">Pseudomonas kulmbachensis</name>
    <dbReference type="NCBI Taxonomy" id="3043408"/>
    <lineage>
        <taxon>Bacteria</taxon>
        <taxon>Pseudomonadati</taxon>
        <taxon>Pseudomonadota</taxon>
        <taxon>Gammaproteobacteria</taxon>
        <taxon>Pseudomonadales</taxon>
        <taxon>Pseudomonadaceae</taxon>
        <taxon>Pseudomonas</taxon>
    </lineage>
</organism>
<name>A0ABW7LWM2_9PSED</name>
<evidence type="ECO:0000313" key="2">
    <source>
        <dbReference type="Proteomes" id="UP001609821"/>
    </source>
</evidence>
<dbReference type="Proteomes" id="UP001609821">
    <property type="component" value="Unassembled WGS sequence"/>
</dbReference>
<keyword evidence="2" id="KW-1185">Reference proteome</keyword>
<dbReference type="EMBL" id="JBINXB010000008">
    <property type="protein sequence ID" value="MFH6566062.1"/>
    <property type="molecule type" value="Genomic_DNA"/>
</dbReference>
<dbReference type="RefSeq" id="WP_395246936.1">
    <property type="nucleotide sequence ID" value="NZ_JBINXA010000008.1"/>
</dbReference>
<evidence type="ECO:0000313" key="1">
    <source>
        <dbReference type="EMBL" id="MFH6566062.1"/>
    </source>
</evidence>
<reference evidence="1 2" key="1">
    <citation type="submission" date="2024-10" db="EMBL/GenBank/DDBJ databases">
        <title>Aeromonas and Pseudomonas from the Cagarras Archipelago, Rio de Janeiro, Brazil.</title>
        <authorList>
            <person name="Canellas A.L.B."/>
            <person name="Laport M.S."/>
        </authorList>
    </citation>
    <scope>NUCLEOTIDE SEQUENCE [LARGE SCALE GENOMIC DNA]</scope>
    <source>
        <strain evidence="1 2">CPF-4</strain>
    </source>
</reference>
<protein>
    <submittedName>
        <fullName evidence="1">Uncharacterized protein</fullName>
    </submittedName>
</protein>
<gene>
    <name evidence="1" type="ORF">ACHMWK_08785</name>
</gene>